<organism evidence="8">
    <name type="scientific">Arabidopsis lyrata subsp. lyrata</name>
    <name type="common">Lyre-leaved rock-cress</name>
    <dbReference type="NCBI Taxonomy" id="81972"/>
    <lineage>
        <taxon>Eukaryota</taxon>
        <taxon>Viridiplantae</taxon>
        <taxon>Streptophyta</taxon>
        <taxon>Embryophyta</taxon>
        <taxon>Tracheophyta</taxon>
        <taxon>Spermatophyta</taxon>
        <taxon>Magnoliopsida</taxon>
        <taxon>eudicotyledons</taxon>
        <taxon>Gunneridae</taxon>
        <taxon>Pentapetalae</taxon>
        <taxon>rosids</taxon>
        <taxon>malvids</taxon>
        <taxon>Brassicales</taxon>
        <taxon>Brassicaceae</taxon>
        <taxon>Camelineae</taxon>
        <taxon>Arabidopsis</taxon>
    </lineage>
</organism>
<dbReference type="GO" id="GO:0051321">
    <property type="term" value="P:meiotic cell cycle"/>
    <property type="evidence" value="ECO:0007669"/>
    <property type="project" value="UniProtKB-KW"/>
</dbReference>
<dbReference type="InterPro" id="IPR036570">
    <property type="entry name" value="HORMA_dom_sf"/>
</dbReference>
<dbReference type="Proteomes" id="UP000008694">
    <property type="component" value="Unassembled WGS sequence"/>
</dbReference>
<dbReference type="GO" id="GO:0005634">
    <property type="term" value="C:nucleus"/>
    <property type="evidence" value="ECO:0007669"/>
    <property type="project" value="UniProtKB-SubCell"/>
</dbReference>
<keyword evidence="8" id="KW-1185">Reference proteome</keyword>
<evidence type="ECO:0000313" key="7">
    <source>
        <dbReference type="EMBL" id="EFH45546.1"/>
    </source>
</evidence>
<gene>
    <name evidence="7" type="ORF">ARALYDRAFT_353606</name>
</gene>
<dbReference type="Pfam" id="PF02301">
    <property type="entry name" value="HORMA"/>
    <property type="match status" value="1"/>
</dbReference>
<dbReference type="Gramene" id="fgenesh1_pg.C_scaffold_7000779">
    <property type="protein sequence ID" value="fgenesh1_pg.C_scaffold_7000779"/>
    <property type="gene ID" value="fgenesh1_pg.C_scaffold_7000779"/>
</dbReference>
<dbReference type="STRING" id="81972.D7MAQ4"/>
<dbReference type="Gene3D" id="3.30.900.10">
    <property type="entry name" value="HORMA domain"/>
    <property type="match status" value="1"/>
</dbReference>
<name>D7MAQ4_ARALL</name>
<keyword evidence="3" id="KW-0158">Chromosome</keyword>
<dbReference type="GO" id="GO:0005694">
    <property type="term" value="C:chromosome"/>
    <property type="evidence" value="ECO:0007669"/>
    <property type="project" value="UniProtKB-SubCell"/>
</dbReference>
<dbReference type="PANTHER" id="PTHR48225">
    <property type="entry name" value="HORMA DOMAIN-CONTAINING PROTEIN 1"/>
    <property type="match status" value="1"/>
</dbReference>
<dbReference type="eggNOG" id="KOG4652">
    <property type="taxonomic scope" value="Eukaryota"/>
</dbReference>
<sequence length="126" mass="14730">MVNHTEQESSLVLTRELLRTAIFNISYIRGLFPVKYFRNISVPALDMKMKKLMPMDAESRRLIGWVEKRVYDALQKKNLKTLTFYICETVDGPMIEEYTSIFWDSAPFFSTTFLDSFDSSTFFGLV</sequence>
<dbReference type="InterPro" id="IPR003511">
    <property type="entry name" value="HORMA_dom"/>
</dbReference>
<feature type="domain" description="HORMA" evidence="6">
    <location>
        <begin position="8"/>
        <end position="126"/>
    </location>
</feature>
<proteinExistence type="predicted"/>
<keyword evidence="4" id="KW-0539">Nucleus</keyword>
<protein>
    <recommendedName>
        <fullName evidence="6">HORMA domain-containing protein</fullName>
    </recommendedName>
</protein>
<dbReference type="EMBL" id="GL348719">
    <property type="protein sequence ID" value="EFH45546.1"/>
    <property type="molecule type" value="Genomic_DNA"/>
</dbReference>
<dbReference type="PANTHER" id="PTHR48225:SF7">
    <property type="entry name" value="MEIOSIS-SPECIFIC PROTEIN HOP1"/>
    <property type="match status" value="1"/>
</dbReference>
<dbReference type="InterPro" id="IPR051294">
    <property type="entry name" value="HORMA_MeioticProgression"/>
</dbReference>
<evidence type="ECO:0000313" key="8">
    <source>
        <dbReference type="Proteomes" id="UP000008694"/>
    </source>
</evidence>
<dbReference type="HOGENOM" id="CLU_1984611_0_0_1"/>
<keyword evidence="5" id="KW-0469">Meiosis</keyword>
<dbReference type="PROSITE" id="PS50815">
    <property type="entry name" value="HORMA"/>
    <property type="match status" value="1"/>
</dbReference>
<evidence type="ECO:0000256" key="2">
    <source>
        <dbReference type="ARBA" id="ARBA00004286"/>
    </source>
</evidence>
<evidence type="ECO:0000256" key="3">
    <source>
        <dbReference type="ARBA" id="ARBA00022454"/>
    </source>
</evidence>
<comment type="subcellular location">
    <subcellularLocation>
        <location evidence="2">Chromosome</location>
    </subcellularLocation>
    <subcellularLocation>
        <location evidence="1">Nucleus</location>
    </subcellularLocation>
</comment>
<accession>D7MAQ4</accession>
<evidence type="ECO:0000259" key="6">
    <source>
        <dbReference type="PROSITE" id="PS50815"/>
    </source>
</evidence>
<evidence type="ECO:0000256" key="4">
    <source>
        <dbReference type="ARBA" id="ARBA00023242"/>
    </source>
</evidence>
<evidence type="ECO:0000256" key="5">
    <source>
        <dbReference type="ARBA" id="ARBA00023254"/>
    </source>
</evidence>
<dbReference type="AlphaFoldDB" id="D7MAQ4"/>
<dbReference type="SUPFAM" id="SSF56019">
    <property type="entry name" value="The spindle assembly checkpoint protein mad2"/>
    <property type="match status" value="1"/>
</dbReference>
<reference evidence="8" key="1">
    <citation type="journal article" date="2011" name="Nat. Genet.">
        <title>The Arabidopsis lyrata genome sequence and the basis of rapid genome size change.</title>
        <authorList>
            <person name="Hu T.T."/>
            <person name="Pattyn P."/>
            <person name="Bakker E.G."/>
            <person name="Cao J."/>
            <person name="Cheng J.-F."/>
            <person name="Clark R.M."/>
            <person name="Fahlgren N."/>
            <person name="Fawcett J.A."/>
            <person name="Grimwood J."/>
            <person name="Gundlach H."/>
            <person name="Haberer G."/>
            <person name="Hollister J.D."/>
            <person name="Ossowski S."/>
            <person name="Ottilar R.P."/>
            <person name="Salamov A.A."/>
            <person name="Schneeberger K."/>
            <person name="Spannagl M."/>
            <person name="Wang X."/>
            <person name="Yang L."/>
            <person name="Nasrallah M.E."/>
            <person name="Bergelson J."/>
            <person name="Carrington J.C."/>
            <person name="Gaut B.S."/>
            <person name="Schmutz J."/>
            <person name="Mayer K.F.X."/>
            <person name="Van de Peer Y."/>
            <person name="Grigoriev I.V."/>
            <person name="Nordborg M."/>
            <person name="Weigel D."/>
            <person name="Guo Y.-L."/>
        </authorList>
    </citation>
    <scope>NUCLEOTIDE SEQUENCE [LARGE SCALE GENOMIC DNA]</scope>
    <source>
        <strain evidence="8">cv. MN47</strain>
    </source>
</reference>
<evidence type="ECO:0000256" key="1">
    <source>
        <dbReference type="ARBA" id="ARBA00004123"/>
    </source>
</evidence>